<protein>
    <submittedName>
        <fullName evidence="2">Uncharacterized protein</fullName>
    </submittedName>
</protein>
<keyword evidence="1" id="KW-0472">Membrane</keyword>
<evidence type="ECO:0000256" key="1">
    <source>
        <dbReference type="SAM" id="Phobius"/>
    </source>
</evidence>
<keyword evidence="1" id="KW-0812">Transmembrane</keyword>
<organism evidence="2">
    <name type="scientific">Anopheles darlingi</name>
    <name type="common">Mosquito</name>
    <dbReference type="NCBI Taxonomy" id="43151"/>
    <lineage>
        <taxon>Eukaryota</taxon>
        <taxon>Metazoa</taxon>
        <taxon>Ecdysozoa</taxon>
        <taxon>Arthropoda</taxon>
        <taxon>Hexapoda</taxon>
        <taxon>Insecta</taxon>
        <taxon>Pterygota</taxon>
        <taxon>Neoptera</taxon>
        <taxon>Endopterygota</taxon>
        <taxon>Diptera</taxon>
        <taxon>Nematocera</taxon>
        <taxon>Culicoidea</taxon>
        <taxon>Culicidae</taxon>
        <taxon>Anophelinae</taxon>
        <taxon>Anopheles</taxon>
    </lineage>
</organism>
<dbReference type="EMBL" id="GGFL01014700">
    <property type="protein sequence ID" value="MBW78878.1"/>
    <property type="molecule type" value="Transcribed_RNA"/>
</dbReference>
<sequence length="78" mass="8986">MLSHSFIARRGACNRFIRVASLFFYANVFAITVPISIYRCRQYYRRYAPIPGDGAKCLSSRCNPEYVPPGIVFRLSLF</sequence>
<feature type="transmembrane region" description="Helical" evidence="1">
    <location>
        <begin position="16"/>
        <end position="38"/>
    </location>
</feature>
<proteinExistence type="predicted"/>
<name>A0A2M4DP52_ANODA</name>
<evidence type="ECO:0000313" key="2">
    <source>
        <dbReference type="EMBL" id="MBW78878.1"/>
    </source>
</evidence>
<keyword evidence="1" id="KW-1133">Transmembrane helix</keyword>
<reference evidence="2" key="1">
    <citation type="submission" date="2018-01" db="EMBL/GenBank/DDBJ databases">
        <title>An insight into the sialome of Amazonian anophelines.</title>
        <authorList>
            <person name="Ribeiro J.M."/>
            <person name="Scarpassa V."/>
            <person name="Calvo E."/>
        </authorList>
    </citation>
    <scope>NUCLEOTIDE SEQUENCE</scope>
</reference>
<dbReference type="AlphaFoldDB" id="A0A2M4DP52"/>
<accession>A0A2M4DP52</accession>